<evidence type="ECO:0000313" key="3">
    <source>
        <dbReference type="EMBL" id="QDA61717.1"/>
    </source>
</evidence>
<evidence type="ECO:0000259" key="2">
    <source>
        <dbReference type="Pfam" id="PF11396"/>
    </source>
</evidence>
<proteinExistence type="predicted"/>
<dbReference type="Pfam" id="PF11396">
    <property type="entry name" value="PepSY_like"/>
    <property type="match status" value="2"/>
</dbReference>
<accession>A0A5B8A3G0</accession>
<protein>
    <recommendedName>
        <fullName evidence="2">Putative beta-lactamase-inhibitor-like PepSY-like domain-containing protein</fullName>
    </recommendedName>
</protein>
<dbReference type="KEGG" id="hyj:FHG12_17165"/>
<feature type="domain" description="Putative beta-lactamase-inhibitor-like PepSY-like" evidence="2">
    <location>
        <begin position="77"/>
        <end position="139"/>
    </location>
</feature>
<name>A0A5B8A3G0_9BACT</name>
<keyword evidence="4" id="KW-1185">Reference proteome</keyword>
<dbReference type="SUPFAM" id="SSF160574">
    <property type="entry name" value="BT0923-like"/>
    <property type="match status" value="1"/>
</dbReference>
<sequence length="149" mass="15793">MKKILLPVLLAALSLTAQAQTIPAAKVPAAAVAAFKKAHSNAKEVKWEKEDGNYEAGFKQGKDEMSVVITPTGTLLETETELPVSQLPAPVRTTLASQYSSYKVTEAAKIVTAATGATTYEAEVSKAGKKRDVLFNADGKEVKKASEAQ</sequence>
<dbReference type="OrthoDB" id="1121502at2"/>
<feature type="signal peptide" evidence="1">
    <location>
        <begin position="1"/>
        <end position="19"/>
    </location>
</feature>
<keyword evidence="1" id="KW-0732">Signal</keyword>
<dbReference type="RefSeq" id="WP_139516891.1">
    <property type="nucleotide sequence ID" value="NZ_CP040896.1"/>
</dbReference>
<evidence type="ECO:0000256" key="1">
    <source>
        <dbReference type="SAM" id="SignalP"/>
    </source>
</evidence>
<dbReference type="AlphaFoldDB" id="A0A5B8A3G0"/>
<organism evidence="3 4">
    <name type="scientific">Hymenobacter jejuensis</name>
    <dbReference type="NCBI Taxonomy" id="2502781"/>
    <lineage>
        <taxon>Bacteria</taxon>
        <taxon>Pseudomonadati</taxon>
        <taxon>Bacteroidota</taxon>
        <taxon>Cytophagia</taxon>
        <taxon>Cytophagales</taxon>
        <taxon>Hymenobacteraceae</taxon>
        <taxon>Hymenobacter</taxon>
    </lineage>
</organism>
<gene>
    <name evidence="3" type="ORF">FHG12_17165</name>
</gene>
<dbReference type="Proteomes" id="UP000305398">
    <property type="component" value="Chromosome"/>
</dbReference>
<dbReference type="InterPro" id="IPR021533">
    <property type="entry name" value="PepSY-like"/>
</dbReference>
<dbReference type="EMBL" id="CP040896">
    <property type="protein sequence ID" value="QDA61717.1"/>
    <property type="molecule type" value="Genomic_DNA"/>
</dbReference>
<evidence type="ECO:0000313" key="4">
    <source>
        <dbReference type="Proteomes" id="UP000305398"/>
    </source>
</evidence>
<feature type="domain" description="Putative beta-lactamase-inhibitor-like PepSY-like" evidence="2">
    <location>
        <begin position="18"/>
        <end position="76"/>
    </location>
</feature>
<reference evidence="3 4" key="1">
    <citation type="submission" date="2019-06" db="EMBL/GenBank/DDBJ databases">
        <authorList>
            <person name="Srinivasan S."/>
        </authorList>
    </citation>
    <scope>NUCLEOTIDE SEQUENCE [LARGE SCALE GENOMIC DNA]</scope>
    <source>
        <strain evidence="3 4">17J68-5</strain>
    </source>
</reference>
<dbReference type="Gene3D" id="3.10.450.360">
    <property type="match status" value="1"/>
</dbReference>
<feature type="chain" id="PRO_5023099921" description="Putative beta-lactamase-inhibitor-like PepSY-like domain-containing protein" evidence="1">
    <location>
        <begin position="20"/>
        <end position="149"/>
    </location>
</feature>